<evidence type="ECO:0000313" key="2">
    <source>
        <dbReference type="EMBL" id="MDW0118465.1"/>
    </source>
</evidence>
<dbReference type="PANTHER" id="PTHR35335:SF1">
    <property type="entry name" value="UPF0716 PROTEIN FXSA"/>
    <property type="match status" value="1"/>
</dbReference>
<dbReference type="InterPro" id="IPR007313">
    <property type="entry name" value="FxsA"/>
</dbReference>
<gene>
    <name evidence="2" type="ORF">QTL97_16160</name>
</gene>
<reference evidence="2 3" key="1">
    <citation type="submission" date="2023-06" db="EMBL/GenBank/DDBJ databases">
        <title>Sporosarcina sp. nov., isolated from Korean traditional fermented seafood 'Jeotgal'.</title>
        <authorList>
            <person name="Yang A.I."/>
            <person name="Shin N.-R."/>
        </authorList>
    </citation>
    <scope>NUCLEOTIDE SEQUENCE [LARGE SCALE GENOMIC DNA]</scope>
    <source>
        <strain evidence="2 3">KCTC43456</strain>
    </source>
</reference>
<accession>A0AAW9AED7</accession>
<dbReference type="PANTHER" id="PTHR35335">
    <property type="entry name" value="UPF0716 PROTEIN FXSA"/>
    <property type="match status" value="1"/>
</dbReference>
<dbReference type="RefSeq" id="WP_317941252.1">
    <property type="nucleotide sequence ID" value="NZ_JAUBDJ010000013.1"/>
</dbReference>
<comment type="caution">
    <text evidence="2">The sequence shown here is derived from an EMBL/GenBank/DDBJ whole genome shotgun (WGS) entry which is preliminary data.</text>
</comment>
<proteinExistence type="predicted"/>
<keyword evidence="3" id="KW-1185">Reference proteome</keyword>
<name>A0AAW9AED7_9BACL</name>
<keyword evidence="1" id="KW-1133">Transmembrane helix</keyword>
<dbReference type="Pfam" id="PF04186">
    <property type="entry name" value="FxsA"/>
    <property type="match status" value="1"/>
</dbReference>
<feature type="transmembrane region" description="Helical" evidence="1">
    <location>
        <begin position="68"/>
        <end position="91"/>
    </location>
</feature>
<dbReference type="EMBL" id="JAUBDJ010000013">
    <property type="protein sequence ID" value="MDW0118465.1"/>
    <property type="molecule type" value="Genomic_DNA"/>
</dbReference>
<evidence type="ECO:0000313" key="3">
    <source>
        <dbReference type="Proteomes" id="UP001271648"/>
    </source>
</evidence>
<sequence>MRKTLVLTFILLPTAEIALLLYSGKTFGVLPTIFIIIATGVGGAYLAKTQGLRAWTDLRNRMASMETPGNAVIDGVCIFLGGILLIMPGFITDLAGLLLLFKWPRNIIRPFIIKWIYEKMKKGQIVIR</sequence>
<keyword evidence="1" id="KW-0812">Transmembrane</keyword>
<dbReference type="AlphaFoldDB" id="A0AAW9AED7"/>
<organism evidence="2 3">
    <name type="scientific">Sporosarcina thermotolerans</name>
    <dbReference type="NCBI Taxonomy" id="633404"/>
    <lineage>
        <taxon>Bacteria</taxon>
        <taxon>Bacillati</taxon>
        <taxon>Bacillota</taxon>
        <taxon>Bacilli</taxon>
        <taxon>Bacillales</taxon>
        <taxon>Caryophanaceae</taxon>
        <taxon>Sporosarcina</taxon>
    </lineage>
</organism>
<protein>
    <submittedName>
        <fullName evidence="2">FxsA family protein</fullName>
    </submittedName>
</protein>
<evidence type="ECO:0000256" key="1">
    <source>
        <dbReference type="SAM" id="Phobius"/>
    </source>
</evidence>
<feature type="transmembrane region" description="Helical" evidence="1">
    <location>
        <begin position="27"/>
        <end position="47"/>
    </location>
</feature>
<keyword evidence="1" id="KW-0472">Membrane</keyword>
<dbReference type="GO" id="GO:0016020">
    <property type="term" value="C:membrane"/>
    <property type="evidence" value="ECO:0007669"/>
    <property type="project" value="InterPro"/>
</dbReference>
<dbReference type="NCBIfam" id="NF008528">
    <property type="entry name" value="PRK11463.1-2"/>
    <property type="match status" value="1"/>
</dbReference>
<dbReference type="Proteomes" id="UP001271648">
    <property type="component" value="Unassembled WGS sequence"/>
</dbReference>